<evidence type="ECO:0000256" key="5">
    <source>
        <dbReference type="ARBA" id="ARBA00022801"/>
    </source>
</evidence>
<keyword evidence="11" id="KW-1185">Reference proteome</keyword>
<dbReference type="Pfam" id="PF20255">
    <property type="entry name" value="DUF6606"/>
    <property type="match status" value="1"/>
</dbReference>
<protein>
    <recommendedName>
        <fullName evidence="2">ubiquitinyl hydrolase 1</fullName>
        <ecNumber evidence="2">3.4.19.12</ecNumber>
    </recommendedName>
</protein>
<dbReference type="InterPro" id="IPR046541">
    <property type="entry name" value="DUF6606"/>
</dbReference>
<feature type="domain" description="DUF3638" evidence="7">
    <location>
        <begin position="1994"/>
        <end position="2215"/>
    </location>
</feature>
<evidence type="ECO:0000259" key="9">
    <source>
        <dbReference type="Pfam" id="PF20255"/>
    </source>
</evidence>
<gene>
    <name evidence="10" type="ORF">BO97DRAFT_447317</name>
</gene>
<organism evidence="10 11">
    <name type="scientific">Aspergillus homomorphus (strain CBS 101889)</name>
    <dbReference type="NCBI Taxonomy" id="1450537"/>
    <lineage>
        <taxon>Eukaryota</taxon>
        <taxon>Fungi</taxon>
        <taxon>Dikarya</taxon>
        <taxon>Ascomycota</taxon>
        <taxon>Pezizomycotina</taxon>
        <taxon>Eurotiomycetes</taxon>
        <taxon>Eurotiomycetidae</taxon>
        <taxon>Eurotiales</taxon>
        <taxon>Aspergillaceae</taxon>
        <taxon>Aspergillus</taxon>
        <taxon>Aspergillus subgen. Circumdati</taxon>
    </lineage>
</organism>
<evidence type="ECO:0000256" key="6">
    <source>
        <dbReference type="ARBA" id="ARBA00022807"/>
    </source>
</evidence>
<feature type="domain" description="DUF6606" evidence="9">
    <location>
        <begin position="9"/>
        <end position="282"/>
    </location>
</feature>
<dbReference type="OrthoDB" id="3182339at2759"/>
<proteinExistence type="predicted"/>
<keyword evidence="4" id="KW-0833">Ubl conjugation pathway</keyword>
<evidence type="ECO:0000256" key="1">
    <source>
        <dbReference type="ARBA" id="ARBA00000707"/>
    </source>
</evidence>
<keyword evidence="3" id="KW-0645">Protease</keyword>
<dbReference type="EC" id="3.4.19.12" evidence="2"/>
<evidence type="ECO:0000256" key="3">
    <source>
        <dbReference type="ARBA" id="ARBA00022670"/>
    </source>
</evidence>
<dbReference type="SUPFAM" id="SSF52540">
    <property type="entry name" value="P-loop containing nucleoside triphosphate hydrolases"/>
    <property type="match status" value="1"/>
</dbReference>
<evidence type="ECO:0000313" key="10">
    <source>
        <dbReference type="EMBL" id="RAL06801.1"/>
    </source>
</evidence>
<name>A0A395HFT2_ASPHC</name>
<dbReference type="InterPro" id="IPR022099">
    <property type="entry name" value="DUF3638"/>
</dbReference>
<dbReference type="RefSeq" id="XP_025545955.1">
    <property type="nucleotide sequence ID" value="XM_025698761.1"/>
</dbReference>
<dbReference type="EMBL" id="KZ824353">
    <property type="protein sequence ID" value="RAL06801.1"/>
    <property type="molecule type" value="Genomic_DNA"/>
</dbReference>
<evidence type="ECO:0000259" key="7">
    <source>
        <dbReference type="Pfam" id="PF12340"/>
    </source>
</evidence>
<dbReference type="InterPro" id="IPR027417">
    <property type="entry name" value="P-loop_NTPase"/>
</dbReference>
<dbReference type="Proteomes" id="UP000248961">
    <property type="component" value="Unassembled WGS sequence"/>
</dbReference>
<comment type="catalytic activity">
    <reaction evidence="1">
        <text>Thiol-dependent hydrolysis of ester, thioester, amide, peptide and isopeptide bonds formed by the C-terminal Gly of ubiquitin (a 76-residue protein attached to proteins as an intracellular targeting signal).</text>
        <dbReference type="EC" id="3.4.19.12"/>
    </reaction>
</comment>
<dbReference type="PANTHER" id="PTHR13367">
    <property type="entry name" value="UBIQUITIN THIOESTERASE"/>
    <property type="match status" value="1"/>
</dbReference>
<evidence type="ECO:0000259" key="8">
    <source>
        <dbReference type="Pfam" id="PF12359"/>
    </source>
</evidence>
<dbReference type="InterPro" id="IPR051346">
    <property type="entry name" value="OTU_Deubiquitinase"/>
</dbReference>
<dbReference type="VEuPathDB" id="FungiDB:BO97DRAFT_447317"/>
<evidence type="ECO:0000256" key="4">
    <source>
        <dbReference type="ARBA" id="ARBA00022786"/>
    </source>
</evidence>
<dbReference type="GeneID" id="37203050"/>
<evidence type="ECO:0000256" key="2">
    <source>
        <dbReference type="ARBA" id="ARBA00012759"/>
    </source>
</evidence>
<reference evidence="10 11" key="1">
    <citation type="submission" date="2018-02" db="EMBL/GenBank/DDBJ databases">
        <title>The genomes of Aspergillus section Nigri reveals drivers in fungal speciation.</title>
        <authorList>
            <consortium name="DOE Joint Genome Institute"/>
            <person name="Vesth T.C."/>
            <person name="Nybo J."/>
            <person name="Theobald S."/>
            <person name="Brandl J."/>
            <person name="Frisvad J.C."/>
            <person name="Nielsen K.F."/>
            <person name="Lyhne E.K."/>
            <person name="Kogle M.E."/>
            <person name="Kuo A."/>
            <person name="Riley R."/>
            <person name="Clum A."/>
            <person name="Nolan M."/>
            <person name="Lipzen A."/>
            <person name="Salamov A."/>
            <person name="Henrissat B."/>
            <person name="Wiebenga A."/>
            <person name="De vries R.P."/>
            <person name="Grigoriev I.V."/>
            <person name="Mortensen U.H."/>
            <person name="Andersen M.R."/>
            <person name="Baker S.E."/>
        </authorList>
    </citation>
    <scope>NUCLEOTIDE SEQUENCE [LARGE SCALE GENOMIC DNA]</scope>
    <source>
        <strain evidence="10 11">CBS 101889</strain>
    </source>
</reference>
<keyword evidence="6" id="KW-0788">Thiol protease</keyword>
<feature type="domain" description="DUF3645" evidence="8">
    <location>
        <begin position="2334"/>
        <end position="2365"/>
    </location>
</feature>
<sequence length="3068" mass="349481">MFARELKFIFNHVVHPSMLPQHNDTEVNDLEGPMEQSLYQVALEALEGFVQACPPEFTGPWNTVINMLEHWKEIDKHETVCEDTLTCILSDLRKHGAVALYIRAQNCGFLAYFDRDRDRLIFDAFEASPRAADVLRAPGSLLRQFPGQSVEIPAAMTEKPDFCSWLAGQISRLFIETVNKMVPTTRKAGVQALELRDTVHPGMVTENIMIQLLAHGNHNSWPCFEKHMQDEVNWRSSKHPWRRSPLWFVMRVALQTVLRRTFTDIKGQTQYKNFMLYLIAEIAIKANHMPAALSADQLQIIRAKMARRITKLDSGVYDFVAQHVLSADIALKTRLAKVQMTIRRNDSVAIPHNIVCTQQDLQLTLPQSSTYLAAALSSGLAEEVTSQFDGHGQIRDSRDSRGLPIPRQDDLLSILDFDRWVEYDMGGWAESVPLSEDLISVLADRFGQYDRYGSQLFAGNPVAVSTMRLTQLELWVTIDRMCTVLCPLLKDYSPEIPAEFLEPLLLPQRGQMRRAQKIENYIRARHRDQNRGSIFRNPESENFAVSYYESSGRLAQLRQDIEQYAEGKVHEKRREWESKSSRYHMLQYQAGQLEHEMELNSRGRYNCVSTCRKCSFINQASSILIDIYEWPLPENESTIKTVLFELACPHWFVAWRDLTWKILQDFGRREVKRAQDMEQNLLNYGETHDFAVQWGQRLTLGSKTKSWRRTHYNPQPFPVDFEKINLPNPLQFKLLDSASDCNSWVTDQAKSSTLKPLCTLELPQGSYSHLQYAVDSFRHTQNEVLADQAHCHPTLSLHEFIAFGCLRAGERVQWLNILRELASPALSLNQESVGILIRQAAWELGTPGDRTELREAHRVFEDVSFSERLLETLEHRLDSIEANWNEHQTLQTLIVLGLRTLNLSRAGSVVERAAAFIRRGRRVTIRWIENLINALDSHFGVQSEAHQELLVRVGGICQLTYAVESDHVTTILRSSEDLFHLTRASIVVFENTPPELRCKMPAAAGWVRTSRILHHVETRTRQLVQQDASGFNQAVRNSVPNLAITNTWSFGNGNLTRWAVNQVAPDGTRQKRQVRYDLLSGELLVDNSPPGRLPESYRQDPSYKRIFGLRTLIVVPSNLPGCRFMSARPFEGYQVHFGQEEDRLLVKAEKAGQVLKFIPHDWLQGDFPQCLLTDYAHWLNLEDETLEFRPLAQAWQPDQRNWRLSTNFTDAEPAVMVRPRCTMIGVHSQLFSQLSNLLAALDRPDHMIVYQNSEGIVVVDMIRLRLRFLVNGDGLLESPELHAIVDRDQDIGCFYGLKNKLVLQDIKEKSQRSVLIPFGDAQLWKARHHSVVQIEPPEERRIRYFQYFLDRDMQELRGPSDMLGILYQAYMHALTGFVLADPSIQRPGTAEALRILRQARLRSPLPLEKESIKLLGRLAALTPRRTYYPSHLKTMQSVEWNSDLGELAQHDDFRALVQMIADHAQSFSMLHNVSTEDQEAYVNCYQDRGEPHLIERARFRNAQFYPAEFGGSIVRSAPTPSPYSARDRGSGSERSGRVYEVATLIRDWPKWVPQCSELYSTVSSWKHVQLAAMRVADLNYNELLELSFGDAWGALYELCRSPDRRQSSYSLMSLFCIIAFKGDEQLSNLRPLLSVAFSGQFADLPVPGYGERGPVLNLQRGEEPVPSEITALVSSHYAPFQNCSPLSNLSKTGGKEIQEDRERYSLEKEIYLTQCRDHVMEQWPCERPQLQGCSQLDYEGASKACALLCTQWYQNRTFLRFLREVQARLNTSGTEPLGPVRNVPPAPLHLNSARTTYCPPSLLGLIQSRDIMTTVPIPQPPPLKFSRHRLPTRHRSATTSKLLALVSEFRNNVDPDYREYGDGLQESLDALEISDLPCLPTSLPVPRDVLECECHMLERQTEDLWNCLYRALSATNRATEKIASGLLWPQINVLSILSLLVANQWQRVPELWKTPILSFAKCVATLRRCRRLLLFYDRVDIDGFFKEAEAAECEGWDAATRPEWLLLEIENNITIRACQAEVAQRIICPDPPGNSVLQLNMGEGKTSVITPMVAMVLADGSQVPQIIVLKPLFRQSLDILTQLLGRILGRPIYHVPFSRDTPLDKKMIKALRMIYEQCQKNQGVLIALPEHILSFRLVGLDLVYRKPNLAQKAIALEAWLQDNCRNIIDESDEILDPKFQLVYTVGNQQSLDGHSDRWQIVQGLLSVVEQQARELHVQDPASINFEYHGARYPVFHFLNADAVNVLVDMVLTSINEQGLPGLPLHLWARHIRHRAFNFIRFPDLTPLEVQVPRDTFGQGNVLRKLLALRGFLAHGILGFALAAKRWLVDYGLSPSRCMMAVPFRAKGVPSEHAEFGHPDVAIILTCLSYYYHGLSVEQVRHCFTLLGKENDPEAAYQDWIRRDVSTLPEELRALTSVNLEDTGAFLKILYPHLQHQKGLIDFYLSRVVFPREAKEFPHKLCTSAWDLPSKSDRPLTTGFSGTNDNRFLLPHSAPQHDLPELLHTNAMVLGHLLREENKRCILAQDTQGCQLQAEQLLDLISRQDPPIQVIIDVGAQILELSNRSVAQRWLSTTASANVEAAIFFDESDEVVVLDRGGHVERLVSSPFRQHMAKCLVFLDQQHSRGVDLKLPSHYRAAVTLGPRLAKDRLVQACNRMRGIGQGQSVTFVIPPCVSRNMSSQGTAITSLDVVRWALVQTCNVFKSLAPLWASQGLQYHKRQIAWDKLLRAESPPQEAIRHMQEPEARTLSQLYAPWNKPEASSVDEKLDTSNSAIQKLLNVWGNSGRGMQQGPGLHEEHERQISHEVQREQQSCRPPGLPAALHRVHDDVRYLVTHGTLPESSSTAVRPAFEIFRQTSAGQFDFPTSLAPRLFATEDFTCTVKQREQACTDDFLKPAHWVLANAYNQELLLLSQYEVNELFHLIRSSQKTRLLIYTPKTTKIMRSFDSLDFLQLGLGLTMPRQPQATAQDLGLFAGTLYFESFSIYESFRQFLGLVTDSYREIPEDQVTNEGYVDSDTRMAHNWPVNSPFRSCPLQFLGAVLDIRSKSHGYLQTHAGTIVETVPLSATYF</sequence>
<evidence type="ECO:0000313" key="11">
    <source>
        <dbReference type="Proteomes" id="UP000248961"/>
    </source>
</evidence>
<dbReference type="PANTHER" id="PTHR13367:SF33">
    <property type="entry name" value="P-LOOP CONTAINING NUCLEOSIDE TRIPHOSPHATE HYDROLASE PROTEIN"/>
    <property type="match status" value="1"/>
</dbReference>
<accession>A0A395HFT2</accession>
<dbReference type="GO" id="GO:0006508">
    <property type="term" value="P:proteolysis"/>
    <property type="evidence" value="ECO:0007669"/>
    <property type="project" value="UniProtKB-KW"/>
</dbReference>
<dbReference type="GO" id="GO:0004843">
    <property type="term" value="F:cysteine-type deubiquitinase activity"/>
    <property type="evidence" value="ECO:0007669"/>
    <property type="project" value="UniProtKB-EC"/>
</dbReference>
<keyword evidence="5" id="KW-0378">Hydrolase</keyword>
<dbReference type="Pfam" id="PF12340">
    <property type="entry name" value="DUF3638"/>
    <property type="match status" value="1"/>
</dbReference>
<dbReference type="STRING" id="1450537.A0A395HFT2"/>
<dbReference type="Pfam" id="PF12359">
    <property type="entry name" value="DUF3645"/>
    <property type="match status" value="1"/>
</dbReference>
<dbReference type="InterPro" id="IPR022105">
    <property type="entry name" value="DUF3645"/>
</dbReference>